<keyword evidence="5 7" id="KW-0472">Membrane</keyword>
<feature type="transmembrane region" description="Helical" evidence="7">
    <location>
        <begin position="161"/>
        <end position="180"/>
    </location>
</feature>
<feature type="compositionally biased region" description="Basic residues" evidence="6">
    <location>
        <begin position="332"/>
        <end position="345"/>
    </location>
</feature>
<feature type="transmembrane region" description="Helical" evidence="7">
    <location>
        <begin position="218"/>
        <end position="240"/>
    </location>
</feature>
<accession>A0ABU2AG48</accession>
<evidence type="ECO:0000256" key="7">
    <source>
        <dbReference type="SAM" id="Phobius"/>
    </source>
</evidence>
<reference evidence="9 10" key="1">
    <citation type="submission" date="2023-07" db="EMBL/GenBank/DDBJ databases">
        <title>Sorghum-associated microbial communities from plants grown in Nebraska, USA.</title>
        <authorList>
            <person name="Schachtman D."/>
        </authorList>
    </citation>
    <scope>NUCLEOTIDE SEQUENCE [LARGE SCALE GENOMIC DNA]</scope>
    <source>
        <strain evidence="9 10">BE316</strain>
    </source>
</reference>
<dbReference type="EMBL" id="JAVDXV010000014">
    <property type="protein sequence ID" value="MDR7336204.1"/>
    <property type="molecule type" value="Genomic_DNA"/>
</dbReference>
<comment type="caution">
    <text evidence="9">The sequence shown here is derived from an EMBL/GenBank/DDBJ whole genome shotgun (WGS) entry which is preliminary data.</text>
</comment>
<feature type="transmembrane region" description="Helical" evidence="7">
    <location>
        <begin position="136"/>
        <end position="155"/>
    </location>
</feature>
<feature type="transmembrane region" description="Helical" evidence="7">
    <location>
        <begin position="12"/>
        <end position="31"/>
    </location>
</feature>
<organism evidence="9 10">
    <name type="scientific">Roseateles asaccharophilus</name>
    <dbReference type="NCBI Taxonomy" id="582607"/>
    <lineage>
        <taxon>Bacteria</taxon>
        <taxon>Pseudomonadati</taxon>
        <taxon>Pseudomonadota</taxon>
        <taxon>Betaproteobacteria</taxon>
        <taxon>Burkholderiales</taxon>
        <taxon>Sphaerotilaceae</taxon>
        <taxon>Roseateles</taxon>
    </lineage>
</organism>
<dbReference type="Proteomes" id="UP001180825">
    <property type="component" value="Unassembled WGS sequence"/>
</dbReference>
<dbReference type="Pfam" id="PF00892">
    <property type="entry name" value="EamA"/>
    <property type="match status" value="2"/>
</dbReference>
<keyword evidence="3 7" id="KW-0812">Transmembrane</keyword>
<evidence type="ECO:0000256" key="3">
    <source>
        <dbReference type="ARBA" id="ARBA00022692"/>
    </source>
</evidence>
<feature type="compositionally biased region" description="Basic and acidic residues" evidence="6">
    <location>
        <begin position="298"/>
        <end position="324"/>
    </location>
</feature>
<feature type="transmembrane region" description="Helical" evidence="7">
    <location>
        <begin position="192"/>
        <end position="212"/>
    </location>
</feature>
<dbReference type="InterPro" id="IPR051258">
    <property type="entry name" value="Diverse_Substrate_Transporter"/>
</dbReference>
<evidence type="ECO:0000313" key="9">
    <source>
        <dbReference type="EMBL" id="MDR7336204.1"/>
    </source>
</evidence>
<proteinExistence type="predicted"/>
<keyword evidence="2" id="KW-1003">Cell membrane</keyword>
<dbReference type="SUPFAM" id="SSF103481">
    <property type="entry name" value="Multidrug resistance efflux transporter EmrE"/>
    <property type="match status" value="2"/>
</dbReference>
<feature type="transmembrane region" description="Helical" evidence="7">
    <location>
        <begin position="276"/>
        <end position="294"/>
    </location>
</feature>
<keyword evidence="4 7" id="KW-1133">Transmembrane helix</keyword>
<feature type="domain" description="EamA" evidence="8">
    <location>
        <begin position="162"/>
        <end position="292"/>
    </location>
</feature>
<sequence length="356" mass="37852">MSLMSGRHRLPSLPAIRGGTLALLAATLFGISTPLVQKLGQGLGPFSTAALLYVGAALVGAMLRQKVEVEAEVLRSDLPRLLVMALFGAVIGPVALAWGLQRTSGASASLMLTLEALFTAVLAWRLYGETMDRRVWVAMLLLLIGGMLLILDQGFSAGGRWVGLLAVLVATAAWGFDNTLSRAVADRDPGQVVLIKAIFGALGTTALAFMASEPTPGLLAALGLLAVGATGYGLSLRFYLLAQRAFGAARTGSVFAFAPFIGAALALALGDRYPGSAMVIGGLLMLLGVALHLMESHEHEHEHEALEHEHAHRHDDDHHDHLHDPMPAGTHSHLHAHEPKRHRHAHVPDAHHGHRH</sequence>
<evidence type="ECO:0000256" key="5">
    <source>
        <dbReference type="ARBA" id="ARBA00023136"/>
    </source>
</evidence>
<feature type="transmembrane region" description="Helical" evidence="7">
    <location>
        <begin position="252"/>
        <end position="270"/>
    </location>
</feature>
<protein>
    <submittedName>
        <fullName evidence="9">Drug/metabolite transporter (DMT)-like permease</fullName>
    </submittedName>
</protein>
<feature type="transmembrane region" description="Helical" evidence="7">
    <location>
        <begin position="43"/>
        <end position="61"/>
    </location>
</feature>
<evidence type="ECO:0000256" key="1">
    <source>
        <dbReference type="ARBA" id="ARBA00004651"/>
    </source>
</evidence>
<keyword evidence="10" id="KW-1185">Reference proteome</keyword>
<feature type="domain" description="EamA" evidence="8">
    <location>
        <begin position="18"/>
        <end position="150"/>
    </location>
</feature>
<name>A0ABU2AG48_9BURK</name>
<evidence type="ECO:0000256" key="2">
    <source>
        <dbReference type="ARBA" id="ARBA00022475"/>
    </source>
</evidence>
<dbReference type="InterPro" id="IPR037185">
    <property type="entry name" value="EmrE-like"/>
</dbReference>
<evidence type="ECO:0000256" key="4">
    <source>
        <dbReference type="ARBA" id="ARBA00022989"/>
    </source>
</evidence>
<dbReference type="PANTHER" id="PTHR42920">
    <property type="entry name" value="OS03G0707200 PROTEIN-RELATED"/>
    <property type="match status" value="1"/>
</dbReference>
<dbReference type="PANTHER" id="PTHR42920:SF11">
    <property type="entry name" value="INNER MEMBRANE PROTEIN YTFF"/>
    <property type="match status" value="1"/>
</dbReference>
<evidence type="ECO:0000313" key="10">
    <source>
        <dbReference type="Proteomes" id="UP001180825"/>
    </source>
</evidence>
<dbReference type="RefSeq" id="WP_404667409.1">
    <property type="nucleotide sequence ID" value="NZ_JAVDXV010000014.1"/>
</dbReference>
<comment type="subcellular location">
    <subcellularLocation>
        <location evidence="1">Cell membrane</location>
        <topology evidence="1">Multi-pass membrane protein</topology>
    </subcellularLocation>
</comment>
<evidence type="ECO:0000256" key="6">
    <source>
        <dbReference type="SAM" id="MobiDB-lite"/>
    </source>
</evidence>
<feature type="region of interest" description="Disordered" evidence="6">
    <location>
        <begin position="298"/>
        <end position="356"/>
    </location>
</feature>
<evidence type="ECO:0000259" key="8">
    <source>
        <dbReference type="Pfam" id="PF00892"/>
    </source>
</evidence>
<feature type="transmembrane region" description="Helical" evidence="7">
    <location>
        <begin position="81"/>
        <end position="100"/>
    </location>
</feature>
<feature type="compositionally biased region" description="Basic and acidic residues" evidence="6">
    <location>
        <begin position="346"/>
        <end position="356"/>
    </location>
</feature>
<feature type="transmembrane region" description="Helical" evidence="7">
    <location>
        <begin position="106"/>
        <end position="124"/>
    </location>
</feature>
<gene>
    <name evidence="9" type="ORF">J2X21_005377</name>
</gene>
<dbReference type="InterPro" id="IPR000620">
    <property type="entry name" value="EamA_dom"/>
</dbReference>